<dbReference type="Gene3D" id="3.30.530.20">
    <property type="match status" value="1"/>
</dbReference>
<evidence type="ECO:0000313" key="2">
    <source>
        <dbReference type="Proteomes" id="UP001165267"/>
    </source>
</evidence>
<accession>A0ABT1XE68</accession>
<reference evidence="1" key="1">
    <citation type="submission" date="2022-07" db="EMBL/GenBank/DDBJ databases">
        <authorList>
            <person name="Xamxidin M."/>
        </authorList>
    </citation>
    <scope>NUCLEOTIDE SEQUENCE</scope>
    <source>
        <strain evidence="1">YS8-69</strain>
    </source>
</reference>
<dbReference type="Pfam" id="PF10604">
    <property type="entry name" value="Polyketide_cyc2"/>
    <property type="match status" value="1"/>
</dbReference>
<dbReference type="InterPro" id="IPR019587">
    <property type="entry name" value="Polyketide_cyclase/dehydratase"/>
</dbReference>
<name>A0ABT1XE68_9BURK</name>
<sequence length="165" mass="18884">MGVWFDLEKVTDESFFDTAPIRFAYTMHLNASADDVWAGLVADKPLAWCKALDGHYTSARPFKVGTTREVGANFNTIKLKERFFIWDENNRRHAFYVEQANAPAFKQFAEYYEVTPTERGCRFVWKFAMAGRRGLGLPLKLISPAAKLALFDGFIRDTEKHFGTV</sequence>
<dbReference type="Proteomes" id="UP001165267">
    <property type="component" value="Unassembled WGS sequence"/>
</dbReference>
<dbReference type="SUPFAM" id="SSF55961">
    <property type="entry name" value="Bet v1-like"/>
    <property type="match status" value="1"/>
</dbReference>
<keyword evidence="2" id="KW-1185">Reference proteome</keyword>
<organism evidence="1 2">
    <name type="scientific">Limnobacter parvus</name>
    <dbReference type="NCBI Taxonomy" id="2939690"/>
    <lineage>
        <taxon>Bacteria</taxon>
        <taxon>Pseudomonadati</taxon>
        <taxon>Pseudomonadota</taxon>
        <taxon>Betaproteobacteria</taxon>
        <taxon>Burkholderiales</taxon>
        <taxon>Burkholderiaceae</taxon>
        <taxon>Limnobacter</taxon>
    </lineage>
</organism>
<dbReference type="InterPro" id="IPR023393">
    <property type="entry name" value="START-like_dom_sf"/>
</dbReference>
<dbReference type="CDD" id="cd07821">
    <property type="entry name" value="PYR_PYL_RCAR_like"/>
    <property type="match status" value="1"/>
</dbReference>
<gene>
    <name evidence="1" type="ORF">NSP04_02780</name>
</gene>
<comment type="caution">
    <text evidence="1">The sequence shown here is derived from an EMBL/GenBank/DDBJ whole genome shotgun (WGS) entry which is preliminary data.</text>
</comment>
<proteinExistence type="predicted"/>
<dbReference type="RefSeq" id="WP_257510817.1">
    <property type="nucleotide sequence ID" value="NZ_JANKHG010000014.1"/>
</dbReference>
<dbReference type="EMBL" id="JANKHG010000014">
    <property type="protein sequence ID" value="MCR2745570.1"/>
    <property type="molecule type" value="Genomic_DNA"/>
</dbReference>
<protein>
    <submittedName>
        <fullName evidence="1">SRPBCC family protein</fullName>
    </submittedName>
</protein>
<evidence type="ECO:0000313" key="1">
    <source>
        <dbReference type="EMBL" id="MCR2745570.1"/>
    </source>
</evidence>